<keyword evidence="3" id="KW-0472">Membrane</keyword>
<dbReference type="PRINTS" id="PR00834">
    <property type="entry name" value="PROTEASES2C"/>
</dbReference>
<feature type="compositionally biased region" description="Acidic residues" evidence="2">
    <location>
        <begin position="1"/>
        <end position="22"/>
    </location>
</feature>
<dbReference type="GO" id="GO:0006508">
    <property type="term" value="P:proteolysis"/>
    <property type="evidence" value="ECO:0007669"/>
    <property type="project" value="UniProtKB-KW"/>
</dbReference>
<keyword evidence="3" id="KW-1133">Transmembrane helix</keyword>
<evidence type="ECO:0000313" key="4">
    <source>
        <dbReference type="EMBL" id="PBB05414.1"/>
    </source>
</evidence>
<evidence type="ECO:0000256" key="3">
    <source>
        <dbReference type="SAM" id="Phobius"/>
    </source>
</evidence>
<keyword evidence="1" id="KW-0378">Hydrolase</keyword>
<name>A0ABX4HQE3_9BACI</name>
<dbReference type="GO" id="GO:0008233">
    <property type="term" value="F:peptidase activity"/>
    <property type="evidence" value="ECO:0007669"/>
    <property type="project" value="UniProtKB-KW"/>
</dbReference>
<dbReference type="PANTHER" id="PTHR22939:SF129">
    <property type="entry name" value="SERINE PROTEASE HTRA2, MITOCHONDRIAL"/>
    <property type="match status" value="1"/>
</dbReference>
<dbReference type="EMBL" id="NSGH01000013">
    <property type="protein sequence ID" value="PBB05414.1"/>
    <property type="molecule type" value="Genomic_DNA"/>
</dbReference>
<dbReference type="Gene3D" id="2.40.10.10">
    <property type="entry name" value="Trypsin-like serine proteases"/>
    <property type="match status" value="2"/>
</dbReference>
<organism evidence="4 5">
    <name type="scientific">Salimicrobium humidisoli</name>
    <dbReference type="NCBI Taxonomy" id="2029857"/>
    <lineage>
        <taxon>Bacteria</taxon>
        <taxon>Bacillati</taxon>
        <taxon>Bacillota</taxon>
        <taxon>Bacilli</taxon>
        <taxon>Bacillales</taxon>
        <taxon>Bacillaceae</taxon>
        <taxon>Salimicrobium</taxon>
    </lineage>
</organism>
<gene>
    <name evidence="4" type="ORF">CKW00_09145</name>
</gene>
<comment type="caution">
    <text evidence="4">The sequence shown here is derived from an EMBL/GenBank/DDBJ whole genome shotgun (WGS) entry which is preliminary data.</text>
</comment>
<evidence type="ECO:0000313" key="5">
    <source>
        <dbReference type="Proteomes" id="UP000217561"/>
    </source>
</evidence>
<dbReference type="InterPro" id="IPR001940">
    <property type="entry name" value="Peptidase_S1C"/>
</dbReference>
<protein>
    <submittedName>
        <fullName evidence="4">Serine protease</fullName>
    </submittedName>
</protein>
<sequence>MDEDLKEDLDEEEMAELMEEENSYPRRDRTEKRKKRNPFSKWLIILIAFFMFLSVISAIPRTFSIPAIDFLITSAKLYTDEDVRQYKESVVVVEAGEKKGTGFSYTSDGEILTNHHVIEGEKRISVSFEEEGLYSAEVVEKYEKIDLAVLKVSGKSLPHLELADRAQFQGNPPIRFIGNPLRFIRIANEGEIIGMKELEGWEEKVLVLDAPVYRGNSGSPVINEEGKVTGIVFATLQTDDHGKVGLAVPVDHFHEVNR</sequence>
<keyword evidence="5" id="KW-1185">Reference proteome</keyword>
<keyword evidence="4" id="KW-0645">Protease</keyword>
<dbReference type="Pfam" id="PF13365">
    <property type="entry name" value="Trypsin_2"/>
    <property type="match status" value="1"/>
</dbReference>
<feature type="transmembrane region" description="Helical" evidence="3">
    <location>
        <begin position="39"/>
        <end position="59"/>
    </location>
</feature>
<evidence type="ECO:0000256" key="2">
    <source>
        <dbReference type="SAM" id="MobiDB-lite"/>
    </source>
</evidence>
<accession>A0ABX4HQE3</accession>
<dbReference type="SUPFAM" id="SSF50494">
    <property type="entry name" value="Trypsin-like serine proteases"/>
    <property type="match status" value="1"/>
</dbReference>
<dbReference type="Proteomes" id="UP000217561">
    <property type="component" value="Unassembled WGS sequence"/>
</dbReference>
<feature type="region of interest" description="Disordered" evidence="2">
    <location>
        <begin position="1"/>
        <end position="31"/>
    </location>
</feature>
<proteinExistence type="predicted"/>
<evidence type="ECO:0000256" key="1">
    <source>
        <dbReference type="ARBA" id="ARBA00022825"/>
    </source>
</evidence>
<keyword evidence="3" id="KW-0812">Transmembrane</keyword>
<dbReference type="PANTHER" id="PTHR22939">
    <property type="entry name" value="SERINE PROTEASE FAMILY S1C HTRA-RELATED"/>
    <property type="match status" value="1"/>
</dbReference>
<dbReference type="InterPro" id="IPR009003">
    <property type="entry name" value="Peptidase_S1_PA"/>
</dbReference>
<dbReference type="InterPro" id="IPR043504">
    <property type="entry name" value="Peptidase_S1_PA_chymotrypsin"/>
</dbReference>
<keyword evidence="1" id="KW-0720">Serine protease</keyword>
<reference evidence="4 5" key="1">
    <citation type="submission" date="2017-08" db="EMBL/GenBank/DDBJ databases">
        <title>Salimicrobium alkalisoli sp. nov., isolated from saline alkaline soil.</title>
        <authorList>
            <person name="Zhang G."/>
            <person name="Xiong Q."/>
        </authorList>
    </citation>
    <scope>NUCLEOTIDE SEQUENCE [LARGE SCALE GENOMIC DNA]</scope>
    <source>
        <strain evidence="4 5">WN024</strain>
    </source>
</reference>